<comment type="caution">
    <text evidence="4">The sequence shown here is derived from an EMBL/GenBank/DDBJ whole genome shotgun (WGS) entry which is preliminary data.</text>
</comment>
<dbReference type="PANTHER" id="PTHR43713:SF3">
    <property type="entry name" value="GLUTAMATE-1-SEMIALDEHYDE 2,1-AMINOMUTASE 1, CHLOROPLASTIC-RELATED"/>
    <property type="match status" value="1"/>
</dbReference>
<reference evidence="4 5" key="1">
    <citation type="submission" date="2023-07" db="EMBL/GenBank/DDBJ databases">
        <title>Genomic Encyclopedia of Type Strains, Phase IV (KMG-IV): sequencing the most valuable type-strain genomes for metagenomic binning, comparative biology and taxonomic classification.</title>
        <authorList>
            <person name="Goeker M."/>
        </authorList>
    </citation>
    <scope>NUCLEOTIDE SEQUENCE [LARGE SCALE GENOMIC DNA]</scope>
    <source>
        <strain evidence="4 5">DSM 16460</strain>
    </source>
</reference>
<evidence type="ECO:0000256" key="3">
    <source>
        <dbReference type="RuleBase" id="RU003560"/>
    </source>
</evidence>
<dbReference type="InterPro" id="IPR005814">
    <property type="entry name" value="Aminotrans_3"/>
</dbReference>
<gene>
    <name evidence="4" type="ORF">J2S77_000100</name>
</gene>
<dbReference type="Gene3D" id="3.40.640.10">
    <property type="entry name" value="Type I PLP-dependent aspartate aminotransferase-like (Major domain)"/>
    <property type="match status" value="1"/>
</dbReference>
<comment type="cofactor">
    <cofactor evidence="1">
        <name>pyridoxal 5'-phosphate</name>
        <dbReference type="ChEBI" id="CHEBI:597326"/>
    </cofactor>
</comment>
<dbReference type="EMBL" id="JAUSTQ010000001">
    <property type="protein sequence ID" value="MDQ0158150.1"/>
    <property type="molecule type" value="Genomic_DNA"/>
</dbReference>
<evidence type="ECO:0000313" key="4">
    <source>
        <dbReference type="EMBL" id="MDQ0158150.1"/>
    </source>
</evidence>
<comment type="similarity">
    <text evidence="3">Belongs to the class-III pyridoxal-phosphate-dependent aminotransferase family.</text>
</comment>
<dbReference type="InterPro" id="IPR015422">
    <property type="entry name" value="PyrdxlP-dep_Trfase_small"/>
</dbReference>
<dbReference type="Gene3D" id="3.90.1150.10">
    <property type="entry name" value="Aspartate Aminotransferase, domain 1"/>
    <property type="match status" value="1"/>
</dbReference>
<sequence length="461" mass="50664">MDRARVAQEYSFESKIAGSAKAHEQAKQVIPGGVTANIKHFAPHPIVMDHASGSRLTDVDGNQYIDYLLSYGAMILGHGHERVKEAVYQQMEQCGSFVFGTPHHLEYKMAQKLVDIFPSMDQVRFTNSGLEATLLAIRLAQAYNDKPKIAKFEGHYHGGYDQVLVSVNPNIDNAGEQAEPNSVAESSGMSDSDLDDTIILPFNDLEATGAILRKRQDEISAVILEPVQSGFVPADESFIKGLRQITDELGIVLIFDEVKTGFRLTVGGAQHLYGIEPDLTALGKVLGGGFPVGALGGKFDLMNLMSPERGGDILTSGGGQKVTDRALFHSGTYNGHPTVLAAGLATIEYLEEDGVMSDLLRKTEQLRHGLETVYHRYGLPMQTVGLGTIFNIILSQETVRNYRDLTEIDLETRKQIDYELLDLGIYTKPGNRYSMSTAHTEQDIQKTIDAHEVAINRLLNQ</sequence>
<evidence type="ECO:0000256" key="1">
    <source>
        <dbReference type="ARBA" id="ARBA00001933"/>
    </source>
</evidence>
<dbReference type="Pfam" id="PF00202">
    <property type="entry name" value="Aminotran_3"/>
    <property type="match status" value="1"/>
</dbReference>
<keyword evidence="4" id="KW-0413">Isomerase</keyword>
<dbReference type="CDD" id="cd00610">
    <property type="entry name" value="OAT_like"/>
    <property type="match status" value="1"/>
</dbReference>
<dbReference type="SUPFAM" id="SSF53383">
    <property type="entry name" value="PLP-dependent transferases"/>
    <property type="match status" value="1"/>
</dbReference>
<name>A0ABT9VB63_9BACI</name>
<keyword evidence="2 3" id="KW-0663">Pyridoxal phosphate</keyword>
<dbReference type="PANTHER" id="PTHR43713">
    <property type="entry name" value="GLUTAMATE-1-SEMIALDEHYDE 2,1-AMINOMUTASE"/>
    <property type="match status" value="1"/>
</dbReference>
<keyword evidence="5" id="KW-1185">Reference proteome</keyword>
<organism evidence="4 5">
    <name type="scientific">Alkalibacillus salilacus</name>
    <dbReference type="NCBI Taxonomy" id="284582"/>
    <lineage>
        <taxon>Bacteria</taxon>
        <taxon>Bacillati</taxon>
        <taxon>Bacillota</taxon>
        <taxon>Bacilli</taxon>
        <taxon>Bacillales</taxon>
        <taxon>Bacillaceae</taxon>
        <taxon>Alkalibacillus</taxon>
    </lineage>
</organism>
<evidence type="ECO:0000313" key="5">
    <source>
        <dbReference type="Proteomes" id="UP001224359"/>
    </source>
</evidence>
<dbReference type="GO" id="GO:0042286">
    <property type="term" value="F:glutamate-1-semialdehyde 2,1-aminomutase activity"/>
    <property type="evidence" value="ECO:0007669"/>
    <property type="project" value="UniProtKB-EC"/>
</dbReference>
<protein>
    <submittedName>
        <fullName evidence="4">Glutamate-1-semialdehyde 2,1-aminomutase</fullName>
        <ecNumber evidence="4">5.4.3.8</ecNumber>
    </submittedName>
</protein>
<dbReference type="RefSeq" id="WP_306973635.1">
    <property type="nucleotide sequence ID" value="NZ_JAUSTQ010000001.1"/>
</dbReference>
<dbReference type="EC" id="5.4.3.8" evidence="4"/>
<dbReference type="InterPro" id="IPR015421">
    <property type="entry name" value="PyrdxlP-dep_Trfase_major"/>
</dbReference>
<accession>A0ABT9VB63</accession>
<evidence type="ECO:0000256" key="2">
    <source>
        <dbReference type="ARBA" id="ARBA00022898"/>
    </source>
</evidence>
<proteinExistence type="inferred from homology"/>
<dbReference type="InterPro" id="IPR015424">
    <property type="entry name" value="PyrdxlP-dep_Trfase"/>
</dbReference>
<dbReference type="Proteomes" id="UP001224359">
    <property type="component" value="Unassembled WGS sequence"/>
</dbReference>